<evidence type="ECO:0000256" key="1">
    <source>
        <dbReference type="SAM" id="MobiDB-lite"/>
    </source>
</evidence>
<name>A0A5C6MRL2_9TELE</name>
<sequence>MMARGKTVVVVIDVAIPRDSNIRKKEHEKLEKYQGLNEEMERMWGMKATVVPVIIGTLGAVTPNLSRWLQQIPGTTSEISVQKSAVLGTAKILRRTLRLPGLWLSATTGLTMWERSSRSSALERAESLLTSYKNQTNSSKTWPHSIPIQARLDAELDGLDDLSSVSSGGERTNTDAAMKPQTAVGTSSEREIPATPKEVVKKAASEEEEEEEEWSNYQSDFVEASTMEQDSSQISEQLQQQGHKEDLTEGKDDANYSRHFSDDCYSVSSATVNHTCPTNSRSTSPCRSQSSCTSRRPSVLEKILKEAAVQTQPYCLADTHNDGIPGMAVIELLKYKLSMTRTSIERSQDLYYGLMRSLEPPNYRYITLAQLTRR</sequence>
<feature type="compositionally biased region" description="Polar residues" evidence="1">
    <location>
        <begin position="226"/>
        <end position="241"/>
    </location>
</feature>
<evidence type="ECO:0000259" key="2">
    <source>
        <dbReference type="Pfam" id="PF15391"/>
    </source>
</evidence>
<evidence type="ECO:0000313" key="3">
    <source>
        <dbReference type="EMBL" id="TWW57439.1"/>
    </source>
</evidence>
<dbReference type="Proteomes" id="UP000324091">
    <property type="component" value="Chromosome 7"/>
</dbReference>
<dbReference type="PANTHER" id="PTHR35450">
    <property type="entry name" value="REVERSE TRANSCRIPTASE DOMAIN-CONTAINING PROTEIN"/>
    <property type="match status" value="1"/>
</dbReference>
<feature type="domain" description="DUF4614" evidence="2">
    <location>
        <begin position="327"/>
        <end position="369"/>
    </location>
</feature>
<keyword evidence="4" id="KW-1185">Reference proteome</keyword>
<comment type="caution">
    <text evidence="3">The sequence shown here is derived from an EMBL/GenBank/DDBJ whole genome shotgun (WGS) entry which is preliminary data.</text>
</comment>
<evidence type="ECO:0000313" key="4">
    <source>
        <dbReference type="Proteomes" id="UP000324091"/>
    </source>
</evidence>
<feature type="compositionally biased region" description="Basic and acidic residues" evidence="1">
    <location>
        <begin position="242"/>
        <end position="255"/>
    </location>
</feature>
<organism evidence="3 4">
    <name type="scientific">Takifugu flavidus</name>
    <name type="common">sansaifugu</name>
    <dbReference type="NCBI Taxonomy" id="433684"/>
    <lineage>
        <taxon>Eukaryota</taxon>
        <taxon>Metazoa</taxon>
        <taxon>Chordata</taxon>
        <taxon>Craniata</taxon>
        <taxon>Vertebrata</taxon>
        <taxon>Euteleostomi</taxon>
        <taxon>Actinopterygii</taxon>
        <taxon>Neopterygii</taxon>
        <taxon>Teleostei</taxon>
        <taxon>Neoteleostei</taxon>
        <taxon>Acanthomorphata</taxon>
        <taxon>Eupercaria</taxon>
        <taxon>Tetraodontiformes</taxon>
        <taxon>Tetradontoidea</taxon>
        <taxon>Tetraodontidae</taxon>
        <taxon>Takifugu</taxon>
    </lineage>
</organism>
<reference evidence="3 4" key="1">
    <citation type="submission" date="2019-04" db="EMBL/GenBank/DDBJ databases">
        <title>Chromosome genome assembly for Takifugu flavidus.</title>
        <authorList>
            <person name="Xiao S."/>
        </authorList>
    </citation>
    <scope>NUCLEOTIDE SEQUENCE [LARGE SCALE GENOMIC DNA]</scope>
    <source>
        <strain evidence="3">HTHZ2018</strain>
        <tissue evidence="3">Muscle</tissue>
    </source>
</reference>
<feature type="region of interest" description="Disordered" evidence="1">
    <location>
        <begin position="161"/>
        <end position="255"/>
    </location>
</feature>
<dbReference type="InterPro" id="IPR027884">
    <property type="entry name" value="DUF4614"/>
</dbReference>
<dbReference type="PANTHER" id="PTHR35450:SF2">
    <property type="entry name" value="REVERSE TRANSCRIPTASE DOMAIN-CONTAINING PROTEIN"/>
    <property type="match status" value="1"/>
</dbReference>
<dbReference type="EMBL" id="RHFK02000020">
    <property type="protein sequence ID" value="TWW57439.1"/>
    <property type="molecule type" value="Genomic_DNA"/>
</dbReference>
<proteinExistence type="predicted"/>
<feature type="compositionally biased region" description="Low complexity" evidence="1">
    <location>
        <begin position="280"/>
        <end position="293"/>
    </location>
</feature>
<feature type="compositionally biased region" description="Basic and acidic residues" evidence="1">
    <location>
        <begin position="188"/>
        <end position="205"/>
    </location>
</feature>
<dbReference type="AlphaFoldDB" id="A0A5C6MRL2"/>
<gene>
    <name evidence="3" type="ORF">D4764_07G0001580</name>
</gene>
<feature type="region of interest" description="Disordered" evidence="1">
    <location>
        <begin position="272"/>
        <end position="293"/>
    </location>
</feature>
<accession>A0A5C6MRL2</accession>
<dbReference type="Pfam" id="PF15391">
    <property type="entry name" value="DUF4614"/>
    <property type="match status" value="1"/>
</dbReference>
<protein>
    <recommendedName>
        <fullName evidence="2">DUF4614 domain-containing protein</fullName>
    </recommendedName>
</protein>